<sequence length="99" mass="10889">MQSGGILECICQHMRECHVPSPCINMKRQENAHPPISPRSLRRRPPPFPPPPPSHLFVEVRAQLPLIGVDAVHAKSCEVVAGCAQANRLRDGGRARLEA</sequence>
<proteinExistence type="predicted"/>
<evidence type="ECO:0000256" key="1">
    <source>
        <dbReference type="SAM" id="MobiDB-lite"/>
    </source>
</evidence>
<feature type="region of interest" description="Disordered" evidence="1">
    <location>
        <begin position="27"/>
        <end position="53"/>
    </location>
</feature>
<keyword evidence="3" id="KW-1185">Reference proteome</keyword>
<accession>A0A087SRF5</accession>
<dbReference type="RefSeq" id="XP_011401323.1">
    <property type="nucleotide sequence ID" value="XM_011403021.1"/>
</dbReference>
<gene>
    <name evidence="2" type="ORF">F751_3819</name>
</gene>
<dbReference type="GeneID" id="23615210"/>
<reference evidence="2 3" key="1">
    <citation type="journal article" date="2014" name="BMC Genomics">
        <title>Oil accumulation mechanisms of the oleaginous microalga Chlorella protothecoides revealed through its genome, transcriptomes, and proteomes.</title>
        <authorList>
            <person name="Gao C."/>
            <person name="Wang Y."/>
            <person name="Shen Y."/>
            <person name="Yan D."/>
            <person name="He X."/>
            <person name="Dai J."/>
            <person name="Wu Q."/>
        </authorList>
    </citation>
    <scope>NUCLEOTIDE SEQUENCE [LARGE SCALE GENOMIC DNA]</scope>
    <source>
        <strain evidence="2 3">0710</strain>
    </source>
</reference>
<dbReference type="EMBL" id="KL662167">
    <property type="protein sequence ID" value="KFM28309.1"/>
    <property type="molecule type" value="Genomic_DNA"/>
</dbReference>
<dbReference type="KEGG" id="apro:F751_3819"/>
<organism evidence="2 3">
    <name type="scientific">Auxenochlorella protothecoides</name>
    <name type="common">Green microalga</name>
    <name type="synonym">Chlorella protothecoides</name>
    <dbReference type="NCBI Taxonomy" id="3075"/>
    <lineage>
        <taxon>Eukaryota</taxon>
        <taxon>Viridiplantae</taxon>
        <taxon>Chlorophyta</taxon>
        <taxon>core chlorophytes</taxon>
        <taxon>Trebouxiophyceae</taxon>
        <taxon>Chlorellales</taxon>
        <taxon>Chlorellaceae</taxon>
        <taxon>Auxenochlorella</taxon>
    </lineage>
</organism>
<evidence type="ECO:0000313" key="3">
    <source>
        <dbReference type="Proteomes" id="UP000028924"/>
    </source>
</evidence>
<dbReference type="Proteomes" id="UP000028924">
    <property type="component" value="Unassembled WGS sequence"/>
</dbReference>
<protein>
    <submittedName>
        <fullName evidence="2">Uncharacterized protein</fullName>
    </submittedName>
</protein>
<evidence type="ECO:0000313" key="2">
    <source>
        <dbReference type="EMBL" id="KFM28309.1"/>
    </source>
</evidence>
<dbReference type="AlphaFoldDB" id="A0A087SRF5"/>
<name>A0A087SRF5_AUXPR</name>